<sequence length="443" mass="44898">MRPVLPRPRRTPTALLAAVAVTATLAGCGGDDDTGSPFKTPKGESKAAASLGIPVVATRNTTRTATGDPVDAAAAVARAAFPGGSDASRAKAVAIVDKGDWRVALAASALVAPPVSAPLLFSDGTSLPDPTEEAVEALDPSGGTGGEGAQALRIGDVGRPSGLRTENVAGEGPYELARAIDRYTTQARGRTADRVLVVSADRPEFAIPAAAWLAKSGDPVAFVTSKGIPAATARQLAAHPKATLYVLGPSAVVRPAVTKQLRRYGTVKRMGGVDPVQNAVGFARYKDGAFGWNVNRPGHGFTLARSTDTLGAITLAPLAASGLHGPLLLTDSANALPEAVAGYLLDVKPGYYPDDPALDATQAGGYNRAWITGDVSAIDEGQQAQLDALLEIAPVDTSPNAGETADSATRSDRESRGGPGPTTTGQAGAATPGTTTAAPTPRP</sequence>
<reference evidence="2" key="1">
    <citation type="submission" date="2020-05" db="EMBL/GenBank/DDBJ databases">
        <authorList>
            <person name="Chiriac C."/>
            <person name="Salcher M."/>
            <person name="Ghai R."/>
            <person name="Kavagutti S V."/>
        </authorList>
    </citation>
    <scope>NUCLEOTIDE SEQUENCE</scope>
</reference>
<evidence type="ECO:0000313" key="2">
    <source>
        <dbReference type="EMBL" id="CAB4934317.1"/>
    </source>
</evidence>
<accession>A0A6J7IVP7</accession>
<proteinExistence type="predicted"/>
<feature type="region of interest" description="Disordered" evidence="1">
    <location>
        <begin position="130"/>
        <end position="153"/>
    </location>
</feature>
<organism evidence="2">
    <name type="scientific">freshwater metagenome</name>
    <dbReference type="NCBI Taxonomy" id="449393"/>
    <lineage>
        <taxon>unclassified sequences</taxon>
        <taxon>metagenomes</taxon>
        <taxon>ecological metagenomes</taxon>
    </lineage>
</organism>
<dbReference type="PROSITE" id="PS51257">
    <property type="entry name" value="PROKAR_LIPOPROTEIN"/>
    <property type="match status" value="1"/>
</dbReference>
<evidence type="ECO:0000256" key="1">
    <source>
        <dbReference type="SAM" id="MobiDB-lite"/>
    </source>
</evidence>
<gene>
    <name evidence="2" type="ORF">UFOPK3564_02557</name>
</gene>
<dbReference type="AlphaFoldDB" id="A0A6J7IVP7"/>
<feature type="compositionally biased region" description="Low complexity" evidence="1">
    <location>
        <begin position="421"/>
        <end position="443"/>
    </location>
</feature>
<dbReference type="EMBL" id="CAFBMK010000186">
    <property type="protein sequence ID" value="CAB4934317.1"/>
    <property type="molecule type" value="Genomic_DNA"/>
</dbReference>
<protein>
    <submittedName>
        <fullName evidence="2">Unannotated protein</fullName>
    </submittedName>
</protein>
<feature type="region of interest" description="Disordered" evidence="1">
    <location>
        <begin position="392"/>
        <end position="443"/>
    </location>
</feature>
<name>A0A6J7IVP7_9ZZZZ</name>